<dbReference type="Proteomes" id="UP000321935">
    <property type="component" value="Unassembled WGS sequence"/>
</dbReference>
<evidence type="ECO:0000256" key="1">
    <source>
        <dbReference type="SAM" id="MobiDB-lite"/>
    </source>
</evidence>
<gene>
    <name evidence="4" type="primary">traM</name>
    <name evidence="4" type="ORF">ESV85_05440</name>
</gene>
<feature type="region of interest" description="Disordered" evidence="1">
    <location>
        <begin position="147"/>
        <end position="175"/>
    </location>
</feature>
<feature type="transmembrane region" description="Helical" evidence="2">
    <location>
        <begin position="15"/>
        <end position="34"/>
    </location>
</feature>
<dbReference type="RefSeq" id="WP_146915507.1">
    <property type="nucleotide sequence ID" value="NZ_VORW01000002.1"/>
</dbReference>
<accession>A0A5C7AXL5</accession>
<dbReference type="InterPro" id="IPR022187">
    <property type="entry name" value="Conjug_transposon_TraM"/>
</dbReference>
<evidence type="ECO:0000259" key="3">
    <source>
        <dbReference type="Pfam" id="PF12508"/>
    </source>
</evidence>
<protein>
    <submittedName>
        <fullName evidence="4">Conjugative transposon protein TraM</fullName>
    </submittedName>
</protein>
<dbReference type="NCBIfam" id="TIGR03779">
    <property type="entry name" value="Bac_Flav_CT_M"/>
    <property type="match status" value="1"/>
</dbReference>
<keyword evidence="2" id="KW-1133">Transmembrane helix</keyword>
<reference evidence="4 5" key="1">
    <citation type="submission" date="2019-08" db="EMBL/GenBank/DDBJ databases">
        <title>Genomes sequence of Algoriphagus aquimarinus ACAM450.</title>
        <authorList>
            <person name="Bowman J.P."/>
        </authorList>
    </citation>
    <scope>NUCLEOTIDE SEQUENCE [LARGE SCALE GENOMIC DNA]</scope>
    <source>
        <strain evidence="4 5">ACAM 450</strain>
    </source>
</reference>
<feature type="compositionally biased region" description="Polar residues" evidence="1">
    <location>
        <begin position="147"/>
        <end position="173"/>
    </location>
</feature>
<dbReference type="InterPro" id="IPR055407">
    <property type="entry name" value="TraM_C"/>
</dbReference>
<dbReference type="OrthoDB" id="1453786at2"/>
<comment type="caution">
    <text evidence="4">The sequence shown here is derived from an EMBL/GenBank/DDBJ whole genome shotgun (WGS) entry which is preliminary data.</text>
</comment>
<dbReference type="EMBL" id="VORW01000002">
    <property type="protein sequence ID" value="TXE13418.1"/>
    <property type="molecule type" value="Genomic_DNA"/>
</dbReference>
<dbReference type="AlphaFoldDB" id="A0A5C7AXL5"/>
<keyword evidence="2" id="KW-0472">Membrane</keyword>
<evidence type="ECO:0000313" key="5">
    <source>
        <dbReference type="Proteomes" id="UP000321935"/>
    </source>
</evidence>
<sequence length="429" mass="47891">MNHSNNQKFRQRRQLLLMIPILTVPFLTLTFWALGGGKTPSDFSVASKQKGFNLELPGIAENEEKVLDKMEHYQRSKADSTRYLQEVNKDPYYRMAFNAESESESQPSLESPEIDQTSYQNLSKNLYSDPQEELILERLEALNRTLSESPESLTASATPPTEVSSAPIQSSNGLDKDLDRLDQMMMQMQNTNAEPDPEFQQMAELLDKILDIQHPERVQKRLAAESKAKNEHQNQVISPISETQSTSLDSPSSSYLQNESTSQNGFFGLESDLTKSYVAQSIQAVIHEEQTLVSGETVKLRLTQETKVSGTHLPKDQLIYGIASLNGNRLKISIRQIRVADAIIPVDLRIHDADGMEGIRIPGSITQQVSTQSGSQALQGLGFSSFDNSLEAQATSAAIETAKSFLGRKVRQVRVNLKAGYQVWIIENK</sequence>
<evidence type="ECO:0000313" key="4">
    <source>
        <dbReference type="EMBL" id="TXE13418.1"/>
    </source>
</evidence>
<dbReference type="Pfam" id="PF12508">
    <property type="entry name" value="Transposon_TraM"/>
    <property type="match status" value="1"/>
</dbReference>
<feature type="domain" description="Conjugative transposon TraM C-terminal" evidence="3">
    <location>
        <begin position="282"/>
        <end position="425"/>
    </location>
</feature>
<proteinExistence type="predicted"/>
<name>A0A5C7AXL5_9BACT</name>
<feature type="region of interest" description="Disordered" evidence="1">
    <location>
        <begin position="224"/>
        <end position="260"/>
    </location>
</feature>
<evidence type="ECO:0000256" key="2">
    <source>
        <dbReference type="SAM" id="Phobius"/>
    </source>
</evidence>
<organism evidence="4 5">
    <name type="scientific">Algoriphagus aquimarinus</name>
    <dbReference type="NCBI Taxonomy" id="237018"/>
    <lineage>
        <taxon>Bacteria</taxon>
        <taxon>Pseudomonadati</taxon>
        <taxon>Bacteroidota</taxon>
        <taxon>Cytophagia</taxon>
        <taxon>Cytophagales</taxon>
        <taxon>Cyclobacteriaceae</taxon>
        <taxon>Algoriphagus</taxon>
    </lineage>
</organism>
<feature type="compositionally biased region" description="Low complexity" evidence="1">
    <location>
        <begin position="241"/>
        <end position="254"/>
    </location>
</feature>
<keyword evidence="2" id="KW-0812">Transmembrane</keyword>